<keyword evidence="2 4" id="KW-0238">DNA-binding</keyword>
<dbReference type="InterPro" id="IPR001647">
    <property type="entry name" value="HTH_TetR"/>
</dbReference>
<keyword evidence="3" id="KW-0804">Transcription</keyword>
<protein>
    <submittedName>
        <fullName evidence="6">TetR/AcrR family transcriptional regulator</fullName>
    </submittedName>
</protein>
<evidence type="ECO:0000259" key="5">
    <source>
        <dbReference type="PROSITE" id="PS50977"/>
    </source>
</evidence>
<feature type="DNA-binding region" description="H-T-H motif" evidence="4">
    <location>
        <begin position="35"/>
        <end position="54"/>
    </location>
</feature>
<accession>A0ABW3FQL3</accession>
<dbReference type="SUPFAM" id="SSF46689">
    <property type="entry name" value="Homeodomain-like"/>
    <property type="match status" value="1"/>
</dbReference>
<evidence type="ECO:0000256" key="3">
    <source>
        <dbReference type="ARBA" id="ARBA00023163"/>
    </source>
</evidence>
<reference evidence="7" key="1">
    <citation type="journal article" date="2019" name="Int. J. Syst. Evol. Microbiol.">
        <title>The Global Catalogue of Microorganisms (GCM) 10K type strain sequencing project: providing services to taxonomists for standard genome sequencing and annotation.</title>
        <authorList>
            <consortium name="The Broad Institute Genomics Platform"/>
            <consortium name="The Broad Institute Genome Sequencing Center for Infectious Disease"/>
            <person name="Wu L."/>
            <person name="Ma J."/>
        </authorList>
    </citation>
    <scope>NUCLEOTIDE SEQUENCE [LARGE SCALE GENOMIC DNA]</scope>
    <source>
        <strain evidence="7">CCUG 56401</strain>
    </source>
</reference>
<dbReference type="Proteomes" id="UP001597018">
    <property type="component" value="Unassembled WGS sequence"/>
</dbReference>
<dbReference type="Pfam" id="PF00440">
    <property type="entry name" value="TetR_N"/>
    <property type="match status" value="1"/>
</dbReference>
<sequence length="193" mass="20973">MADVVELLDDLTPAGRRVLDVAAGLFYRQGIHAVGVDAIAADAGVTKKTLYTCFGSKDRLVTAYLIERDRRWREWLEPRLGEVAAPREALLAVFDALEEWMGGGDFRGCGFVNALAEIPEADHPARAVIAEQKRWMRERFARLAADAALADPEDFADSAFLLYEGATVAASAGIPGAVRQARRTAERLLAGEG</sequence>
<dbReference type="PANTHER" id="PTHR47506">
    <property type="entry name" value="TRANSCRIPTIONAL REGULATORY PROTEIN"/>
    <property type="match status" value="1"/>
</dbReference>
<comment type="caution">
    <text evidence="6">The sequence shown here is derived from an EMBL/GenBank/DDBJ whole genome shotgun (WGS) entry which is preliminary data.</text>
</comment>
<evidence type="ECO:0000313" key="7">
    <source>
        <dbReference type="Proteomes" id="UP001597018"/>
    </source>
</evidence>
<dbReference type="InterPro" id="IPR009057">
    <property type="entry name" value="Homeodomain-like_sf"/>
</dbReference>
<evidence type="ECO:0000256" key="4">
    <source>
        <dbReference type="PROSITE-ProRule" id="PRU00335"/>
    </source>
</evidence>
<dbReference type="InterPro" id="IPR036271">
    <property type="entry name" value="Tet_transcr_reg_TetR-rel_C_sf"/>
</dbReference>
<keyword evidence="1" id="KW-0805">Transcription regulation</keyword>
<dbReference type="PROSITE" id="PS50977">
    <property type="entry name" value="HTH_TETR_2"/>
    <property type="match status" value="1"/>
</dbReference>
<evidence type="ECO:0000256" key="1">
    <source>
        <dbReference type="ARBA" id="ARBA00023015"/>
    </source>
</evidence>
<proteinExistence type="predicted"/>
<dbReference type="EMBL" id="JBHTIW010000004">
    <property type="protein sequence ID" value="MFD0919893.1"/>
    <property type="molecule type" value="Genomic_DNA"/>
</dbReference>
<evidence type="ECO:0000256" key="2">
    <source>
        <dbReference type="ARBA" id="ARBA00023125"/>
    </source>
</evidence>
<keyword evidence="7" id="KW-1185">Reference proteome</keyword>
<dbReference type="PRINTS" id="PR00455">
    <property type="entry name" value="HTHTETR"/>
</dbReference>
<name>A0ABW3FQL3_9PSEU</name>
<dbReference type="Gene3D" id="1.10.357.10">
    <property type="entry name" value="Tetracycline Repressor, domain 2"/>
    <property type="match status" value="1"/>
</dbReference>
<dbReference type="RefSeq" id="WP_263251921.1">
    <property type="nucleotide sequence ID" value="NZ_BAABLT010000052.1"/>
</dbReference>
<organism evidence="6 7">
    <name type="scientific">Saccharopolyspora rosea</name>
    <dbReference type="NCBI Taxonomy" id="524884"/>
    <lineage>
        <taxon>Bacteria</taxon>
        <taxon>Bacillati</taxon>
        <taxon>Actinomycetota</taxon>
        <taxon>Actinomycetes</taxon>
        <taxon>Pseudonocardiales</taxon>
        <taxon>Pseudonocardiaceae</taxon>
        <taxon>Saccharopolyspora</taxon>
    </lineage>
</organism>
<evidence type="ECO:0000313" key="6">
    <source>
        <dbReference type="EMBL" id="MFD0919893.1"/>
    </source>
</evidence>
<feature type="domain" description="HTH tetR-type" evidence="5">
    <location>
        <begin position="12"/>
        <end position="72"/>
    </location>
</feature>
<gene>
    <name evidence="6" type="ORF">ACFQ16_09060</name>
</gene>
<dbReference type="PANTHER" id="PTHR47506:SF1">
    <property type="entry name" value="HTH-TYPE TRANSCRIPTIONAL REGULATOR YJDC"/>
    <property type="match status" value="1"/>
</dbReference>
<dbReference type="SUPFAM" id="SSF48498">
    <property type="entry name" value="Tetracyclin repressor-like, C-terminal domain"/>
    <property type="match status" value="1"/>
</dbReference>